<sequence length="166" mass="18822">MAKVYTLYVGVLAGLVLYSEAGWNTTQEPSANVTECHHQSNGGNCTDQWTGHFLSCPEQLTYYCIHGECRYIKEMDLASCRCHYGFYGSRCEFLDFDAHKMGKREIIIVVCAVVGLVLLIVLVVFICLFTFRKGRRREERRNGNKLDVNSTLIAVSTEEPHKDDSV</sequence>
<keyword evidence="5" id="KW-0732">Signal</keyword>
<feature type="disulfide bond" evidence="3">
    <location>
        <begin position="82"/>
        <end position="91"/>
    </location>
</feature>
<name>A0AAV2IR57_KNICA</name>
<dbReference type="GO" id="GO:0045840">
    <property type="term" value="P:positive regulation of mitotic nuclear division"/>
    <property type="evidence" value="ECO:0007669"/>
    <property type="project" value="TreeGrafter"/>
</dbReference>
<evidence type="ECO:0000256" key="5">
    <source>
        <dbReference type="SAM" id="SignalP"/>
    </source>
</evidence>
<comment type="caution">
    <text evidence="3">Lacks conserved residue(s) required for the propagation of feature annotation.</text>
</comment>
<dbReference type="GO" id="GO:0005154">
    <property type="term" value="F:epidermal growth factor receptor binding"/>
    <property type="evidence" value="ECO:0007669"/>
    <property type="project" value="TreeGrafter"/>
</dbReference>
<dbReference type="AlphaFoldDB" id="A0AAV2IR57"/>
<dbReference type="GO" id="GO:0007173">
    <property type="term" value="P:epidermal growth factor receptor signaling pathway"/>
    <property type="evidence" value="ECO:0007669"/>
    <property type="project" value="TreeGrafter"/>
</dbReference>
<keyword evidence="4" id="KW-1133">Transmembrane helix</keyword>
<evidence type="ECO:0000259" key="6">
    <source>
        <dbReference type="PROSITE" id="PS50026"/>
    </source>
</evidence>
<gene>
    <name evidence="7" type="ORF">KC01_LOCUS441</name>
</gene>
<evidence type="ECO:0000256" key="4">
    <source>
        <dbReference type="SAM" id="Phobius"/>
    </source>
</evidence>
<feature type="domain" description="EGF-like" evidence="6">
    <location>
        <begin position="52"/>
        <end position="92"/>
    </location>
</feature>
<dbReference type="InterPro" id="IPR000742">
    <property type="entry name" value="EGF"/>
</dbReference>
<evidence type="ECO:0000256" key="1">
    <source>
        <dbReference type="ARBA" id="ARBA00022536"/>
    </source>
</evidence>
<dbReference type="GO" id="GO:0008284">
    <property type="term" value="P:positive regulation of cell population proliferation"/>
    <property type="evidence" value="ECO:0007669"/>
    <property type="project" value="TreeGrafter"/>
</dbReference>
<evidence type="ECO:0000313" key="8">
    <source>
        <dbReference type="Proteomes" id="UP001497482"/>
    </source>
</evidence>
<evidence type="ECO:0000313" key="7">
    <source>
        <dbReference type="EMBL" id="CAL1567658.1"/>
    </source>
</evidence>
<keyword evidence="2 3" id="KW-1015">Disulfide bond</keyword>
<dbReference type="PROSITE" id="PS01186">
    <property type="entry name" value="EGF_2"/>
    <property type="match status" value="1"/>
</dbReference>
<dbReference type="GO" id="GO:0008083">
    <property type="term" value="F:growth factor activity"/>
    <property type="evidence" value="ECO:0007669"/>
    <property type="project" value="TreeGrafter"/>
</dbReference>
<dbReference type="PANTHER" id="PTHR10740:SF3">
    <property type="entry name" value="PROBETACELLULIN"/>
    <property type="match status" value="1"/>
</dbReference>
<organism evidence="7 8">
    <name type="scientific">Knipowitschia caucasica</name>
    <name type="common">Caucasian dwarf goby</name>
    <name type="synonym">Pomatoschistus caucasicus</name>
    <dbReference type="NCBI Taxonomy" id="637954"/>
    <lineage>
        <taxon>Eukaryota</taxon>
        <taxon>Metazoa</taxon>
        <taxon>Chordata</taxon>
        <taxon>Craniata</taxon>
        <taxon>Vertebrata</taxon>
        <taxon>Euteleostomi</taxon>
        <taxon>Actinopterygii</taxon>
        <taxon>Neopterygii</taxon>
        <taxon>Teleostei</taxon>
        <taxon>Neoteleostei</taxon>
        <taxon>Acanthomorphata</taxon>
        <taxon>Gobiaria</taxon>
        <taxon>Gobiiformes</taxon>
        <taxon>Gobioidei</taxon>
        <taxon>Gobiidae</taxon>
        <taxon>Gobiinae</taxon>
        <taxon>Knipowitschia</taxon>
    </lineage>
</organism>
<feature type="chain" id="PRO_5043584503" description="EGF-like domain-containing protein" evidence="5">
    <location>
        <begin position="22"/>
        <end position="166"/>
    </location>
</feature>
<feature type="transmembrane region" description="Helical" evidence="4">
    <location>
        <begin position="106"/>
        <end position="131"/>
    </location>
</feature>
<dbReference type="Gene3D" id="2.10.25.10">
    <property type="entry name" value="Laminin"/>
    <property type="match status" value="1"/>
</dbReference>
<dbReference type="PROSITE" id="PS50026">
    <property type="entry name" value="EGF_3"/>
    <property type="match status" value="1"/>
</dbReference>
<reference evidence="7 8" key="1">
    <citation type="submission" date="2024-04" db="EMBL/GenBank/DDBJ databases">
        <authorList>
            <person name="Waldvogel A.-M."/>
            <person name="Schoenle A."/>
        </authorList>
    </citation>
    <scope>NUCLEOTIDE SEQUENCE [LARGE SCALE GENOMIC DNA]</scope>
</reference>
<evidence type="ECO:0000256" key="2">
    <source>
        <dbReference type="ARBA" id="ARBA00023157"/>
    </source>
</evidence>
<dbReference type="GO" id="GO:0005615">
    <property type="term" value="C:extracellular space"/>
    <property type="evidence" value="ECO:0007669"/>
    <property type="project" value="TreeGrafter"/>
</dbReference>
<dbReference type="Proteomes" id="UP001497482">
    <property type="component" value="Chromosome 1"/>
</dbReference>
<dbReference type="SUPFAM" id="SSF57196">
    <property type="entry name" value="EGF/Laminin"/>
    <property type="match status" value="1"/>
</dbReference>
<dbReference type="PROSITE" id="PS00022">
    <property type="entry name" value="EGF_1"/>
    <property type="match status" value="1"/>
</dbReference>
<accession>A0AAV2IR57</accession>
<keyword evidence="4" id="KW-0472">Membrane</keyword>
<dbReference type="PANTHER" id="PTHR10740">
    <property type="entry name" value="TRANSFORMING GROWTH FACTOR ALPHA"/>
    <property type="match status" value="1"/>
</dbReference>
<keyword evidence="8" id="KW-1185">Reference proteome</keyword>
<keyword evidence="1 3" id="KW-0245">EGF-like domain</keyword>
<proteinExistence type="predicted"/>
<evidence type="ECO:0000256" key="3">
    <source>
        <dbReference type="PROSITE-ProRule" id="PRU00076"/>
    </source>
</evidence>
<feature type="signal peptide" evidence="5">
    <location>
        <begin position="1"/>
        <end position="21"/>
    </location>
</feature>
<keyword evidence="4" id="KW-0812">Transmembrane</keyword>
<protein>
    <recommendedName>
        <fullName evidence="6">EGF-like domain-containing protein</fullName>
    </recommendedName>
</protein>
<dbReference type="PRINTS" id="PR00009">
    <property type="entry name" value="EGFTGF"/>
</dbReference>
<dbReference type="EMBL" id="OZ035823">
    <property type="protein sequence ID" value="CAL1567658.1"/>
    <property type="molecule type" value="Genomic_DNA"/>
</dbReference>